<evidence type="ECO:0000256" key="6">
    <source>
        <dbReference type="RuleBase" id="RU363053"/>
    </source>
</evidence>
<evidence type="ECO:0000256" key="4">
    <source>
        <dbReference type="ARBA" id="ARBA00022989"/>
    </source>
</evidence>
<evidence type="ECO:0000256" key="1">
    <source>
        <dbReference type="ARBA" id="ARBA00004141"/>
    </source>
</evidence>
<gene>
    <name evidence="7" type="ORF">C5167_050965</name>
</gene>
<dbReference type="OMA" id="IGFMSAN"/>
<dbReference type="Pfam" id="PF04117">
    <property type="entry name" value="Mpv17_PMP22"/>
    <property type="match status" value="1"/>
</dbReference>
<dbReference type="GO" id="GO:0016020">
    <property type="term" value="C:membrane"/>
    <property type="evidence" value="ECO:0007669"/>
    <property type="project" value="UniProtKB-SubCell"/>
</dbReference>
<proteinExistence type="inferred from homology"/>
<dbReference type="STRING" id="3469.A0A4Y7KRL3"/>
<dbReference type="PANTHER" id="PTHR11266">
    <property type="entry name" value="PEROXISOMAL MEMBRANE PROTEIN 2, PXMP2 MPV17"/>
    <property type="match status" value="1"/>
</dbReference>
<protein>
    <submittedName>
        <fullName evidence="7">Uncharacterized protein</fullName>
    </submittedName>
</protein>
<keyword evidence="8" id="KW-1185">Reference proteome</keyword>
<evidence type="ECO:0000256" key="5">
    <source>
        <dbReference type="ARBA" id="ARBA00023136"/>
    </source>
</evidence>
<evidence type="ECO:0000313" key="7">
    <source>
        <dbReference type="EMBL" id="RZC75486.1"/>
    </source>
</evidence>
<dbReference type="AlphaFoldDB" id="A0A4Y7KRL3"/>
<sequence>MLKAWKLYQNCLTVHPVKTQIISSGILWGIGDIAAQRITHSRRIKVEVEPHQKTHDGDNEDEQFKVNWKRAAITSGFGFGFVGPIGHYWYEGLDRLIRSRLRFPPNSLRFVASKIALDGGVFGPIYGISFFSYIGFASGKNLPEVKEGIKRDLIPSMAVGAAFGPIIQFINFRYVPLMYQLLYVNMFCLLDSAFMSWLEQQEDAPWKKRFTSFLTFEDQQLEKKPIKEC</sequence>
<dbReference type="EMBL" id="CM010722">
    <property type="protein sequence ID" value="RZC75486.1"/>
    <property type="molecule type" value="Genomic_DNA"/>
</dbReference>
<dbReference type="PANTHER" id="PTHR11266:SF17">
    <property type="entry name" value="PROTEIN MPV17"/>
    <property type="match status" value="1"/>
</dbReference>
<keyword evidence="4 6" id="KW-1133">Transmembrane helix</keyword>
<accession>A0A4Y7KRL3</accession>
<evidence type="ECO:0000256" key="3">
    <source>
        <dbReference type="ARBA" id="ARBA00022692"/>
    </source>
</evidence>
<keyword evidence="3 6" id="KW-0812">Transmembrane</keyword>
<evidence type="ECO:0000313" key="8">
    <source>
        <dbReference type="Proteomes" id="UP000316621"/>
    </source>
</evidence>
<comment type="similarity">
    <text evidence="2 6">Belongs to the peroxisomal membrane protein PXMP2/4 family.</text>
</comment>
<dbReference type="Gramene" id="RZC75486">
    <property type="protein sequence ID" value="RZC75486"/>
    <property type="gene ID" value="C5167_050965"/>
</dbReference>
<reference evidence="7 8" key="1">
    <citation type="journal article" date="2018" name="Science">
        <title>The opium poppy genome and morphinan production.</title>
        <authorList>
            <person name="Guo L."/>
            <person name="Winzer T."/>
            <person name="Yang X."/>
            <person name="Li Y."/>
            <person name="Ning Z."/>
            <person name="He Z."/>
            <person name="Teodor R."/>
            <person name="Lu Y."/>
            <person name="Bowser T.A."/>
            <person name="Graham I.A."/>
            <person name="Ye K."/>
        </authorList>
    </citation>
    <scope>NUCLEOTIDE SEQUENCE [LARGE SCALE GENOMIC DNA]</scope>
    <source>
        <strain evidence="8">cv. HN1</strain>
        <tissue evidence="7">Leaves</tissue>
    </source>
</reference>
<dbReference type="Proteomes" id="UP000316621">
    <property type="component" value="Chromosome 8"/>
</dbReference>
<feature type="transmembrane region" description="Helical" evidence="6">
    <location>
        <begin position="153"/>
        <end position="171"/>
    </location>
</feature>
<evidence type="ECO:0000256" key="2">
    <source>
        <dbReference type="ARBA" id="ARBA00006824"/>
    </source>
</evidence>
<feature type="transmembrane region" description="Helical" evidence="6">
    <location>
        <begin position="110"/>
        <end position="133"/>
    </location>
</feature>
<dbReference type="GO" id="GO:0005737">
    <property type="term" value="C:cytoplasm"/>
    <property type="evidence" value="ECO:0007669"/>
    <property type="project" value="TreeGrafter"/>
</dbReference>
<dbReference type="OrthoDB" id="10267969at2759"/>
<organism evidence="7 8">
    <name type="scientific">Papaver somniferum</name>
    <name type="common">Opium poppy</name>
    <dbReference type="NCBI Taxonomy" id="3469"/>
    <lineage>
        <taxon>Eukaryota</taxon>
        <taxon>Viridiplantae</taxon>
        <taxon>Streptophyta</taxon>
        <taxon>Embryophyta</taxon>
        <taxon>Tracheophyta</taxon>
        <taxon>Spermatophyta</taxon>
        <taxon>Magnoliopsida</taxon>
        <taxon>Ranunculales</taxon>
        <taxon>Papaveraceae</taxon>
        <taxon>Papaveroideae</taxon>
        <taxon>Papaver</taxon>
    </lineage>
</organism>
<dbReference type="InterPro" id="IPR007248">
    <property type="entry name" value="Mpv17_PMP22"/>
</dbReference>
<keyword evidence="5 6" id="KW-0472">Membrane</keyword>
<name>A0A4Y7KRL3_PAPSO</name>
<comment type="subcellular location">
    <subcellularLocation>
        <location evidence="1">Membrane</location>
        <topology evidence="1">Multi-pass membrane protein</topology>
    </subcellularLocation>
</comment>